<keyword evidence="1 2" id="KW-0732">Signal</keyword>
<name>A0A1G7ZQT5_9VIBR</name>
<organism evidence="4 5">
    <name type="scientific">Vibrio xiamenensis</name>
    <dbReference type="NCBI Taxonomy" id="861298"/>
    <lineage>
        <taxon>Bacteria</taxon>
        <taxon>Pseudomonadati</taxon>
        <taxon>Pseudomonadota</taxon>
        <taxon>Gammaproteobacteria</taxon>
        <taxon>Vibrionales</taxon>
        <taxon>Vibrionaceae</taxon>
        <taxon>Vibrio</taxon>
    </lineage>
</organism>
<evidence type="ECO:0000256" key="2">
    <source>
        <dbReference type="SAM" id="SignalP"/>
    </source>
</evidence>
<protein>
    <submittedName>
        <fullName evidence="4">Outer membrane protein beta-barrel domain-containing protein</fullName>
    </submittedName>
</protein>
<sequence length="206" mass="23183">MKRIFSSSMVLMMGTMAFHCQAFEPLSYDYVYGDLASGTKDESLGRNSDIMDLKVGGYYKLDDTWLLTGDYSARFIHLDNTTAQNYVLLPGIGAHFMLSSRLDMLVDGKVGGIRYVLTDDDTDDDISTSTKLMYGAGVRFRYALTDNWQLGAGLNLHRSDVVDEDIMDVRVDYRFNDLFGLGGFYTHSEYDHHTSNSGGISARVYY</sequence>
<feature type="signal peptide" evidence="2">
    <location>
        <begin position="1"/>
        <end position="22"/>
    </location>
</feature>
<dbReference type="Proteomes" id="UP000198854">
    <property type="component" value="Unassembled WGS sequence"/>
</dbReference>
<evidence type="ECO:0000313" key="5">
    <source>
        <dbReference type="Proteomes" id="UP000198854"/>
    </source>
</evidence>
<dbReference type="EMBL" id="FNDD01000008">
    <property type="protein sequence ID" value="SDH10470.1"/>
    <property type="molecule type" value="Genomic_DNA"/>
</dbReference>
<evidence type="ECO:0000259" key="3">
    <source>
        <dbReference type="Pfam" id="PF13505"/>
    </source>
</evidence>
<dbReference type="RefSeq" id="WP_093272292.1">
    <property type="nucleotide sequence ID" value="NZ_FNDD01000008.1"/>
</dbReference>
<dbReference type="InterPro" id="IPR027385">
    <property type="entry name" value="Beta-barrel_OMP"/>
</dbReference>
<dbReference type="Gene3D" id="2.40.160.20">
    <property type="match status" value="1"/>
</dbReference>
<keyword evidence="5" id="KW-1185">Reference proteome</keyword>
<dbReference type="OrthoDB" id="6399590at2"/>
<feature type="domain" description="Outer membrane protein beta-barrel" evidence="3">
    <location>
        <begin position="30"/>
        <end position="175"/>
    </location>
</feature>
<accession>A0A1G7ZQT5</accession>
<feature type="chain" id="PRO_5011695572" evidence="2">
    <location>
        <begin position="23"/>
        <end position="206"/>
    </location>
</feature>
<gene>
    <name evidence="4" type="ORF">SAMN04488136_10887</name>
</gene>
<reference evidence="4 5" key="1">
    <citation type="submission" date="2016-10" db="EMBL/GenBank/DDBJ databases">
        <authorList>
            <person name="de Groot N.N."/>
        </authorList>
    </citation>
    <scope>NUCLEOTIDE SEQUENCE [LARGE SCALE GENOMIC DNA]</scope>
    <source>
        <strain evidence="4 5">CGMCC 1.10228</strain>
    </source>
</reference>
<dbReference type="Pfam" id="PF13505">
    <property type="entry name" value="OMP_b-brl"/>
    <property type="match status" value="1"/>
</dbReference>
<dbReference type="InterPro" id="IPR011250">
    <property type="entry name" value="OMP/PagP_B-barrel"/>
</dbReference>
<evidence type="ECO:0000256" key="1">
    <source>
        <dbReference type="ARBA" id="ARBA00022729"/>
    </source>
</evidence>
<evidence type="ECO:0000313" key="4">
    <source>
        <dbReference type="EMBL" id="SDH10470.1"/>
    </source>
</evidence>
<proteinExistence type="predicted"/>
<dbReference type="SUPFAM" id="SSF56925">
    <property type="entry name" value="OMPA-like"/>
    <property type="match status" value="1"/>
</dbReference>
<dbReference type="AlphaFoldDB" id="A0A1G7ZQT5"/>